<dbReference type="PANTHER" id="PTHR43022:SF1">
    <property type="entry name" value="PROTEIN SMF"/>
    <property type="match status" value="1"/>
</dbReference>
<dbReference type="SUPFAM" id="SSF102405">
    <property type="entry name" value="MCP/YpsA-like"/>
    <property type="match status" value="1"/>
</dbReference>
<dbReference type="EMBL" id="QOQW01000005">
    <property type="protein sequence ID" value="RCK80687.1"/>
    <property type="molecule type" value="Genomic_DNA"/>
</dbReference>
<dbReference type="Pfam" id="PF17782">
    <property type="entry name" value="WHD_DprA"/>
    <property type="match status" value="1"/>
</dbReference>
<proteinExistence type="inferred from homology"/>
<dbReference type="Proteomes" id="UP000252355">
    <property type="component" value="Unassembled WGS sequence"/>
</dbReference>
<dbReference type="Pfam" id="PF02481">
    <property type="entry name" value="DNA_processg_A"/>
    <property type="match status" value="1"/>
</dbReference>
<feature type="domain" description="Smf/DprA SLOG" evidence="2">
    <location>
        <begin position="85"/>
        <end position="292"/>
    </location>
</feature>
<comment type="similarity">
    <text evidence="1">Belongs to the DprA/Smf family.</text>
</comment>
<dbReference type="InterPro" id="IPR057666">
    <property type="entry name" value="DrpA_SLOG"/>
</dbReference>
<organism evidence="4 5">
    <name type="scientific">Candidatus Ozemobacter sibiricus</name>
    <dbReference type="NCBI Taxonomy" id="2268124"/>
    <lineage>
        <taxon>Bacteria</taxon>
        <taxon>Candidatus Ozemobacteria</taxon>
        <taxon>Candidatus Ozemobacterales</taxon>
        <taxon>Candidatus Ozemobacteraceae</taxon>
        <taxon>Candidatus Ozemobacter</taxon>
    </lineage>
</organism>
<dbReference type="InterPro" id="IPR003488">
    <property type="entry name" value="DprA"/>
</dbReference>
<gene>
    <name evidence="4" type="ORF">OZSIB_3000</name>
</gene>
<evidence type="ECO:0000256" key="1">
    <source>
        <dbReference type="ARBA" id="ARBA00006525"/>
    </source>
</evidence>
<name>A0A367ZS59_9BACT</name>
<evidence type="ECO:0000313" key="5">
    <source>
        <dbReference type="Proteomes" id="UP000252355"/>
    </source>
</evidence>
<dbReference type="InterPro" id="IPR010994">
    <property type="entry name" value="RuvA_2-like"/>
</dbReference>
<dbReference type="PANTHER" id="PTHR43022">
    <property type="entry name" value="PROTEIN SMF"/>
    <property type="match status" value="1"/>
</dbReference>
<sequence length="378" mass="41102">MADPAARDPRLPWLRLAGLTWLGDTIKAGLIKEFGSPERVFAARPEELARVPGWTTARLRRFLEQAPRAAPLCAPDLLDRTGVRLVRFTDDDYPPLLRQIPDSPVVLFIKGTLPPPDRPCLAIVGARQGTQLGFDIARDFAHALAAAGFVIVSGLALGIDTFAHLGALDADGLTLAVLGSGPDVVYPTGNRRVRERILQRGALVSEYPPGTIARPWHFPVRNRIIAGLCHGTLVVEASARSGSLITARLAAEQNRDVFAIPGSIRSRAAEGTIALLQEGAQVVARPDDLIAHYAHLLPARPAPATDPVDHADQKFDDDEWALLSAIADEPVPLDRLLLDGRWSRDRLFSLLLTLEMRDALVKLPGNHFQSKTKTPLGR</sequence>
<dbReference type="InterPro" id="IPR041614">
    <property type="entry name" value="DprA_WH"/>
</dbReference>
<dbReference type="Gene3D" id="1.10.10.10">
    <property type="entry name" value="Winged helix-like DNA-binding domain superfamily/Winged helix DNA-binding domain"/>
    <property type="match status" value="1"/>
</dbReference>
<protein>
    <submittedName>
        <fullName evidence="4">Rossmann fold nucleotide-binding protein Smf</fullName>
    </submittedName>
</protein>
<dbReference type="NCBIfam" id="TIGR00732">
    <property type="entry name" value="dprA"/>
    <property type="match status" value="1"/>
</dbReference>
<dbReference type="AlphaFoldDB" id="A0A367ZS59"/>
<comment type="caution">
    <text evidence="4">The sequence shown here is derived from an EMBL/GenBank/DDBJ whole genome shotgun (WGS) entry which is preliminary data.</text>
</comment>
<feature type="domain" description="DprA winged helix" evidence="3">
    <location>
        <begin position="307"/>
        <end position="366"/>
    </location>
</feature>
<reference evidence="4 5" key="1">
    <citation type="submission" date="2018-05" db="EMBL/GenBank/DDBJ databases">
        <title>A metagenomic window into the 2 km-deep terrestrial subsurface aquifer revealed taxonomically and functionally diverse microbial community comprising novel uncultured bacterial lineages.</title>
        <authorList>
            <person name="Kadnikov V.V."/>
            <person name="Mardanov A.V."/>
            <person name="Beletsky A.V."/>
            <person name="Banks D."/>
            <person name="Pimenov N.V."/>
            <person name="Frank Y.A."/>
            <person name="Karnachuk O.V."/>
            <person name="Ravin N.V."/>
        </authorList>
    </citation>
    <scope>NUCLEOTIDE SEQUENCE [LARGE SCALE GENOMIC DNA]</scope>
    <source>
        <strain evidence="4">BY5</strain>
    </source>
</reference>
<evidence type="ECO:0000259" key="2">
    <source>
        <dbReference type="Pfam" id="PF02481"/>
    </source>
</evidence>
<dbReference type="Gene3D" id="3.40.50.450">
    <property type="match status" value="1"/>
</dbReference>
<accession>A0A367ZS59</accession>
<dbReference type="InterPro" id="IPR036388">
    <property type="entry name" value="WH-like_DNA-bd_sf"/>
</dbReference>
<dbReference type="SUPFAM" id="SSF47781">
    <property type="entry name" value="RuvA domain 2-like"/>
    <property type="match status" value="1"/>
</dbReference>
<evidence type="ECO:0000313" key="4">
    <source>
        <dbReference type="EMBL" id="RCK80687.1"/>
    </source>
</evidence>
<dbReference type="GO" id="GO:0009294">
    <property type="term" value="P:DNA-mediated transformation"/>
    <property type="evidence" value="ECO:0007669"/>
    <property type="project" value="InterPro"/>
</dbReference>
<evidence type="ECO:0000259" key="3">
    <source>
        <dbReference type="Pfam" id="PF17782"/>
    </source>
</evidence>